<dbReference type="Gene3D" id="2.40.30.170">
    <property type="match status" value="1"/>
</dbReference>
<dbReference type="PANTHER" id="PTHR30469:SF15">
    <property type="entry name" value="HLYD FAMILY OF SECRETION PROTEINS"/>
    <property type="match status" value="1"/>
</dbReference>
<feature type="domain" description="Multidrug resistance protein MdtA-like barrel-sandwich hybrid" evidence="6">
    <location>
        <begin position="40"/>
        <end position="176"/>
    </location>
</feature>
<dbReference type="Pfam" id="PF25917">
    <property type="entry name" value="BSH_RND"/>
    <property type="match status" value="1"/>
</dbReference>
<keyword evidence="4 5" id="KW-0175">Coiled coil</keyword>
<dbReference type="InterPro" id="IPR058792">
    <property type="entry name" value="Beta-barrel_RND_2"/>
</dbReference>
<feature type="domain" description="CusB-like beta-barrel" evidence="7">
    <location>
        <begin position="190"/>
        <end position="262"/>
    </location>
</feature>
<evidence type="ECO:0000256" key="3">
    <source>
        <dbReference type="ARBA" id="ARBA00022448"/>
    </source>
</evidence>
<organism evidence="9 10">
    <name type="scientific">Halopseudomonas salina</name>
    <dbReference type="NCBI Taxonomy" id="1323744"/>
    <lineage>
        <taxon>Bacteria</taxon>
        <taxon>Pseudomonadati</taxon>
        <taxon>Pseudomonadota</taxon>
        <taxon>Gammaproteobacteria</taxon>
        <taxon>Pseudomonadales</taxon>
        <taxon>Pseudomonadaceae</taxon>
        <taxon>Halopseudomonas</taxon>
    </lineage>
</organism>
<dbReference type="InterPro" id="IPR058627">
    <property type="entry name" value="MdtA-like_C"/>
</dbReference>
<evidence type="ECO:0000256" key="5">
    <source>
        <dbReference type="SAM" id="Coils"/>
    </source>
</evidence>
<proteinExistence type="inferred from homology"/>
<dbReference type="Gene3D" id="1.10.287.470">
    <property type="entry name" value="Helix hairpin bin"/>
    <property type="match status" value="1"/>
</dbReference>
<evidence type="ECO:0000259" key="7">
    <source>
        <dbReference type="Pfam" id="PF25954"/>
    </source>
</evidence>
<dbReference type="InterPro" id="IPR006143">
    <property type="entry name" value="RND_pump_MFP"/>
</dbReference>
<dbReference type="Pfam" id="PF25954">
    <property type="entry name" value="Beta-barrel_RND_2"/>
    <property type="match status" value="1"/>
</dbReference>
<name>A0ABQ1Q0R7_9GAMM</name>
<dbReference type="RefSeq" id="WP_188434476.1">
    <property type="nucleotide sequence ID" value="NZ_BMFF01000007.1"/>
</dbReference>
<keyword evidence="10" id="KW-1185">Reference proteome</keyword>
<dbReference type="PANTHER" id="PTHR30469">
    <property type="entry name" value="MULTIDRUG RESISTANCE PROTEIN MDTA"/>
    <property type="match status" value="1"/>
</dbReference>
<feature type="coiled-coil region" evidence="5">
    <location>
        <begin position="81"/>
        <end position="108"/>
    </location>
</feature>
<protein>
    <submittedName>
        <fullName evidence="9">MexH family multidrug efflux RND transporter periplasmic adaptor subunit</fullName>
    </submittedName>
</protein>
<evidence type="ECO:0000313" key="10">
    <source>
        <dbReference type="Proteomes" id="UP000638188"/>
    </source>
</evidence>
<evidence type="ECO:0000259" key="8">
    <source>
        <dbReference type="Pfam" id="PF25967"/>
    </source>
</evidence>
<comment type="caution">
    <text evidence="9">The sequence shown here is derived from an EMBL/GenBank/DDBJ whole genome shotgun (WGS) entry which is preliminary data.</text>
</comment>
<evidence type="ECO:0000259" key="6">
    <source>
        <dbReference type="Pfam" id="PF25917"/>
    </source>
</evidence>
<feature type="domain" description="Multidrug resistance protein MdtA-like C-terminal permuted SH3" evidence="8">
    <location>
        <begin position="270"/>
        <end position="332"/>
    </location>
</feature>
<comment type="subcellular location">
    <subcellularLocation>
        <location evidence="1">Cell envelope</location>
    </subcellularLocation>
</comment>
<dbReference type="Proteomes" id="UP000638188">
    <property type="component" value="Unassembled WGS sequence"/>
</dbReference>
<evidence type="ECO:0000256" key="2">
    <source>
        <dbReference type="ARBA" id="ARBA00009477"/>
    </source>
</evidence>
<evidence type="ECO:0000313" key="9">
    <source>
        <dbReference type="EMBL" id="GGD09050.1"/>
    </source>
</evidence>
<gene>
    <name evidence="9" type="ORF">GCM10007418_30180</name>
</gene>
<dbReference type="NCBIfam" id="TIGR01730">
    <property type="entry name" value="RND_mfp"/>
    <property type="match status" value="1"/>
</dbReference>
<evidence type="ECO:0000256" key="4">
    <source>
        <dbReference type="ARBA" id="ARBA00023054"/>
    </source>
</evidence>
<comment type="similarity">
    <text evidence="2">Belongs to the membrane fusion protein (MFP) (TC 8.A.1) family.</text>
</comment>
<dbReference type="SUPFAM" id="SSF111369">
    <property type="entry name" value="HlyD-like secretion proteins"/>
    <property type="match status" value="1"/>
</dbReference>
<reference evidence="10" key="1">
    <citation type="journal article" date="2019" name="Int. J. Syst. Evol. Microbiol.">
        <title>The Global Catalogue of Microorganisms (GCM) 10K type strain sequencing project: providing services to taxonomists for standard genome sequencing and annotation.</title>
        <authorList>
            <consortium name="The Broad Institute Genomics Platform"/>
            <consortium name="The Broad Institute Genome Sequencing Center for Infectious Disease"/>
            <person name="Wu L."/>
            <person name="Ma J."/>
        </authorList>
    </citation>
    <scope>NUCLEOTIDE SEQUENCE [LARGE SCALE GENOMIC DNA]</scope>
    <source>
        <strain evidence="10">CGMCC 1.12482</strain>
    </source>
</reference>
<dbReference type="Gene3D" id="2.40.50.100">
    <property type="match status" value="1"/>
</dbReference>
<accession>A0ABQ1Q0R7</accession>
<dbReference type="EMBL" id="BMFF01000007">
    <property type="protein sequence ID" value="GGD09050.1"/>
    <property type="molecule type" value="Genomic_DNA"/>
</dbReference>
<dbReference type="Pfam" id="PF25967">
    <property type="entry name" value="RND-MFP_C"/>
    <property type="match status" value="1"/>
</dbReference>
<evidence type="ECO:0000256" key="1">
    <source>
        <dbReference type="ARBA" id="ARBA00004196"/>
    </source>
</evidence>
<dbReference type="Gene3D" id="2.40.420.20">
    <property type="match status" value="1"/>
</dbReference>
<keyword evidence="3" id="KW-0813">Transport</keyword>
<sequence length="349" mass="37743">MFSVAIAQEAERAARVETDLARENELINEVPLTGSLSAARVATLSAEVAGLVSSLNVDIGDQLDAGDTLLELNPELAEIALQRARAAAASAREQLDDSERRLSEAQALAASNSIAASEIRTRQSQAEVGRAALGVAQAEIRQREAELRRHRVTVPFAGTLSQKLVEVGEWVDPGTGLLQIISSEPLRADFQVPQRFYPMIGIETTVSLRFDAYPDQSFSGQVAHKVPQSSDSARTFLLRVMLDENDSPPMLIAGMSVNATMSLASGTRGVVINRDALLRYPDGRVTAWVVERDETGNTAKVRERQVQPGLSFDGQIEITSGLEAGQEVVTRGNEALREDQQVNIIDSGR</sequence>
<dbReference type="InterPro" id="IPR058625">
    <property type="entry name" value="MdtA-like_BSH"/>
</dbReference>